<evidence type="ECO:0000256" key="21">
    <source>
        <dbReference type="ARBA" id="ARBA00053094"/>
    </source>
</evidence>
<evidence type="ECO:0000256" key="7">
    <source>
        <dbReference type="ARBA" id="ARBA00024448"/>
    </source>
</evidence>
<dbReference type="GO" id="GO:0046872">
    <property type="term" value="F:metal ion binding"/>
    <property type="evidence" value="ECO:0007669"/>
    <property type="project" value="UniProtKB-KW"/>
</dbReference>
<evidence type="ECO:0000313" key="24">
    <source>
        <dbReference type="Proteomes" id="UP000190774"/>
    </source>
</evidence>
<dbReference type="STRING" id="48467.SAMN02745166_00575"/>
<evidence type="ECO:0000256" key="17">
    <source>
        <dbReference type="ARBA" id="ARBA00032071"/>
    </source>
</evidence>
<dbReference type="PROSITE" id="PS51462">
    <property type="entry name" value="NUDIX"/>
    <property type="match status" value="1"/>
</dbReference>
<proteinExistence type="inferred from homology"/>
<evidence type="ECO:0000256" key="3">
    <source>
        <dbReference type="ARBA" id="ARBA00011245"/>
    </source>
</evidence>
<comment type="catalytic activity">
    <reaction evidence="19">
        <text>O(6)-methyl-dGTP + H2O = O(6)-methyl-dGMP + diphosphate + H(+)</text>
        <dbReference type="Rhea" id="RHEA:67600"/>
        <dbReference type="ChEBI" id="CHEBI:15377"/>
        <dbReference type="ChEBI" id="CHEBI:15378"/>
        <dbReference type="ChEBI" id="CHEBI:33019"/>
        <dbReference type="ChEBI" id="CHEBI:169974"/>
        <dbReference type="ChEBI" id="CHEBI:169975"/>
    </reaction>
    <physiologicalReaction direction="left-to-right" evidence="19">
        <dbReference type="Rhea" id="RHEA:67601"/>
    </physiologicalReaction>
</comment>
<evidence type="ECO:0000256" key="14">
    <source>
        <dbReference type="ARBA" id="ARBA00030634"/>
    </source>
</evidence>
<dbReference type="PANTHER" id="PTHR43758:SF2">
    <property type="entry name" value="OXIDIZED PURINE NUCLEOSIDE TRIPHOSPHATE HYDROLASE"/>
    <property type="match status" value="1"/>
</dbReference>
<dbReference type="InterPro" id="IPR015797">
    <property type="entry name" value="NUDIX_hydrolase-like_dom_sf"/>
</dbReference>
<dbReference type="CDD" id="cd03427">
    <property type="entry name" value="NUDIX_MTH1_Nudt1"/>
    <property type="match status" value="1"/>
</dbReference>
<gene>
    <name evidence="23" type="ORF">SAMN02745166_00575</name>
</gene>
<organism evidence="23 24">
    <name type="scientific">Prosthecobacter debontii</name>
    <dbReference type="NCBI Taxonomy" id="48467"/>
    <lineage>
        <taxon>Bacteria</taxon>
        <taxon>Pseudomonadati</taxon>
        <taxon>Verrucomicrobiota</taxon>
        <taxon>Verrucomicrobiia</taxon>
        <taxon>Verrucomicrobiales</taxon>
        <taxon>Verrucomicrobiaceae</taxon>
        <taxon>Prosthecobacter</taxon>
    </lineage>
</organism>
<evidence type="ECO:0000256" key="10">
    <source>
        <dbReference type="ARBA" id="ARBA00024596"/>
    </source>
</evidence>
<comment type="function">
    <text evidence="21">Oxidized purine nucleoside triphosphate hydrolase which is a prominent sanitizer of the oxidized nucleotide pool. Catalyzes the hydrolysis of 2-oxo-dATP (2-hydroxy-dATP) into 2-oxo-dAMP. Also has a significant hydrolase activity toward 2-oxo-ATP, 8-oxo-dGTP and 8-oxo-dATP. Through the hydrolysis of oxidized purine nucleoside triphosphates, prevents their incorporation into DNA and the subsequent transversions A:T to C:G and G:C to T:A. Also catalyzes the hydrolysis of methylated purine nucleoside triphosphate preventing their integration into DNA. Through this antimutagenic activity protects cells from oxidative stress.</text>
</comment>
<dbReference type="InterPro" id="IPR003563">
    <property type="entry name" value="8ODP"/>
</dbReference>
<dbReference type="GO" id="GO:0042262">
    <property type="term" value="P:DNA protection"/>
    <property type="evidence" value="ECO:0007669"/>
    <property type="project" value="InterPro"/>
</dbReference>
<dbReference type="RefSeq" id="WP_078811805.1">
    <property type="nucleotide sequence ID" value="NZ_FUYE01000002.1"/>
</dbReference>
<comment type="subunit">
    <text evidence="3">Monomer.</text>
</comment>
<evidence type="ECO:0000256" key="8">
    <source>
        <dbReference type="ARBA" id="ARBA00024459"/>
    </source>
</evidence>
<reference evidence="24" key="1">
    <citation type="submission" date="2017-02" db="EMBL/GenBank/DDBJ databases">
        <authorList>
            <person name="Varghese N."/>
            <person name="Submissions S."/>
        </authorList>
    </citation>
    <scope>NUCLEOTIDE SEQUENCE [LARGE SCALE GENOMIC DNA]</scope>
    <source>
        <strain evidence="24">ATCC 700200</strain>
    </source>
</reference>
<evidence type="ECO:0000256" key="16">
    <source>
        <dbReference type="ARBA" id="ARBA00031927"/>
    </source>
</evidence>
<comment type="catalytic activity">
    <reaction evidence="20">
        <text>N(6)-methyl-dATP + H2O = N(6)-methyl-dAMP + diphosphate + H(+)</text>
        <dbReference type="Rhea" id="RHEA:67604"/>
        <dbReference type="ChEBI" id="CHEBI:15377"/>
        <dbReference type="ChEBI" id="CHEBI:15378"/>
        <dbReference type="ChEBI" id="CHEBI:33019"/>
        <dbReference type="ChEBI" id="CHEBI:169976"/>
        <dbReference type="ChEBI" id="CHEBI:172872"/>
    </reaction>
    <physiologicalReaction direction="left-to-right" evidence="20">
        <dbReference type="Rhea" id="RHEA:67605"/>
    </physiologicalReaction>
</comment>
<dbReference type="SUPFAM" id="SSF55811">
    <property type="entry name" value="Nudix"/>
    <property type="match status" value="1"/>
</dbReference>
<dbReference type="Pfam" id="PF00293">
    <property type="entry name" value="NUDIX"/>
    <property type="match status" value="1"/>
</dbReference>
<evidence type="ECO:0000256" key="20">
    <source>
        <dbReference type="ARBA" id="ARBA00049032"/>
    </source>
</evidence>
<name>A0A1T4WRN4_9BACT</name>
<evidence type="ECO:0000256" key="18">
    <source>
        <dbReference type="ARBA" id="ARBA00048002"/>
    </source>
</evidence>
<keyword evidence="24" id="KW-1185">Reference proteome</keyword>
<evidence type="ECO:0000313" key="23">
    <source>
        <dbReference type="EMBL" id="SKA80030.1"/>
    </source>
</evidence>
<evidence type="ECO:0000256" key="9">
    <source>
        <dbReference type="ARBA" id="ARBA00024486"/>
    </source>
</evidence>
<feature type="domain" description="Nudix hydrolase" evidence="22">
    <location>
        <begin position="10"/>
        <end position="134"/>
    </location>
</feature>
<evidence type="ECO:0000256" key="1">
    <source>
        <dbReference type="ARBA" id="ARBA00001946"/>
    </source>
</evidence>
<dbReference type="InterPro" id="IPR020084">
    <property type="entry name" value="NUDIX_hydrolase_CS"/>
</dbReference>
<dbReference type="AlphaFoldDB" id="A0A1T4WRN4"/>
<accession>A0A1T4WRN4</accession>
<dbReference type="EC" id="3.6.1.56" evidence="11"/>
<sequence length="161" mass="18288">MTPDWNHWQPSVRATLMFIVDEGRDQVLLIRKKRGLGAGKINGPGGKQDPGETSEECAVRETQEELGVTAMNPVHHGELWFQFVDGLALHVDVYRATQWTGEAVETDEAVPLWTPLSALPFEEMWSDDQLWLAGVLIEQKHFVGRFLFDDDTMLSHQVDWS</sequence>
<dbReference type="PROSITE" id="PS00893">
    <property type="entry name" value="NUDIX_BOX"/>
    <property type="match status" value="1"/>
</dbReference>
<comment type="catalytic activity">
    <reaction evidence="18">
        <text>N(6)-methyl-ATP + H2O = N(6)-methyl-AMP + diphosphate + H(+)</text>
        <dbReference type="Rhea" id="RHEA:67608"/>
        <dbReference type="ChEBI" id="CHEBI:15377"/>
        <dbReference type="ChEBI" id="CHEBI:15378"/>
        <dbReference type="ChEBI" id="CHEBI:33019"/>
        <dbReference type="ChEBI" id="CHEBI:144842"/>
        <dbReference type="ChEBI" id="CHEBI:172873"/>
    </reaction>
    <physiologicalReaction direction="left-to-right" evidence="18">
        <dbReference type="Rhea" id="RHEA:67609"/>
    </physiologicalReaction>
</comment>
<protein>
    <recommendedName>
        <fullName evidence="12">Oxidized purine nucleoside triphosphate hydrolase</fullName>
        <ecNumber evidence="11">3.6.1.56</ecNumber>
    </recommendedName>
    <alternativeName>
        <fullName evidence="16">2-hydroxy-dATP diphosphatase</fullName>
    </alternativeName>
    <alternativeName>
        <fullName evidence="15">7,8-dihydro-8-oxoguanine triphosphatase</fullName>
    </alternativeName>
    <alternativeName>
        <fullName evidence="14">8-oxo-dGTPase</fullName>
    </alternativeName>
    <alternativeName>
        <fullName evidence="17">Methylated purine nucleoside triphosphate hydrolase</fullName>
    </alternativeName>
    <alternativeName>
        <fullName evidence="13">Nucleoside diphosphate-linked moiety X motif 1</fullName>
    </alternativeName>
</protein>
<dbReference type="InterPro" id="IPR000086">
    <property type="entry name" value="NUDIX_hydrolase_dom"/>
</dbReference>
<dbReference type="Proteomes" id="UP000190774">
    <property type="component" value="Unassembled WGS sequence"/>
</dbReference>
<keyword evidence="6" id="KW-0460">Magnesium</keyword>
<dbReference type="PANTHER" id="PTHR43758">
    <property type="entry name" value="7,8-DIHYDRO-8-OXOGUANINE TRIPHOSPHATASE"/>
    <property type="match status" value="1"/>
</dbReference>
<comment type="catalytic activity">
    <reaction evidence="10">
        <text>2-oxo-ATP + H2O = 2-oxo-AMP + diphosphate + H(+)</text>
        <dbReference type="Rhea" id="RHEA:67392"/>
        <dbReference type="ChEBI" id="CHEBI:15377"/>
        <dbReference type="ChEBI" id="CHEBI:15378"/>
        <dbReference type="ChEBI" id="CHEBI:33019"/>
        <dbReference type="ChEBI" id="CHEBI:71395"/>
        <dbReference type="ChEBI" id="CHEBI:172878"/>
    </reaction>
    <physiologicalReaction direction="left-to-right" evidence="10">
        <dbReference type="Rhea" id="RHEA:67393"/>
    </physiologicalReaction>
</comment>
<evidence type="ECO:0000256" key="4">
    <source>
        <dbReference type="ARBA" id="ARBA00022723"/>
    </source>
</evidence>
<dbReference type="OrthoDB" id="9804563at2"/>
<comment type="catalytic activity">
    <reaction evidence="7">
        <text>8-oxo-dATP + H2O = 8-oxo-dAMP + diphosphate + H(+)</text>
        <dbReference type="Rhea" id="RHEA:65396"/>
        <dbReference type="ChEBI" id="CHEBI:15377"/>
        <dbReference type="ChEBI" id="CHEBI:15378"/>
        <dbReference type="ChEBI" id="CHEBI:33019"/>
        <dbReference type="ChEBI" id="CHEBI:71361"/>
        <dbReference type="ChEBI" id="CHEBI:172871"/>
    </reaction>
    <physiologicalReaction direction="left-to-right" evidence="7">
        <dbReference type="Rhea" id="RHEA:65397"/>
    </physiologicalReaction>
</comment>
<dbReference type="GO" id="GO:0005737">
    <property type="term" value="C:cytoplasm"/>
    <property type="evidence" value="ECO:0007669"/>
    <property type="project" value="TreeGrafter"/>
</dbReference>
<dbReference type="GO" id="GO:0008413">
    <property type="term" value="F:8-oxo-7,8-dihydroguanosine triphosphate pyrophosphatase activity"/>
    <property type="evidence" value="ECO:0007669"/>
    <property type="project" value="InterPro"/>
</dbReference>
<evidence type="ECO:0000256" key="2">
    <source>
        <dbReference type="ARBA" id="ARBA00005582"/>
    </source>
</evidence>
<evidence type="ECO:0000259" key="22">
    <source>
        <dbReference type="PROSITE" id="PS51462"/>
    </source>
</evidence>
<comment type="cofactor">
    <cofactor evidence="1">
        <name>Mg(2+)</name>
        <dbReference type="ChEBI" id="CHEBI:18420"/>
    </cofactor>
</comment>
<comment type="catalytic activity">
    <reaction evidence="9">
        <text>8-oxo-dGTP + H2O = 8-oxo-dGMP + diphosphate + H(+)</text>
        <dbReference type="Rhea" id="RHEA:31575"/>
        <dbReference type="ChEBI" id="CHEBI:15377"/>
        <dbReference type="ChEBI" id="CHEBI:15378"/>
        <dbReference type="ChEBI" id="CHEBI:33019"/>
        <dbReference type="ChEBI" id="CHEBI:63224"/>
        <dbReference type="ChEBI" id="CHEBI:77896"/>
    </reaction>
    <physiologicalReaction direction="left-to-right" evidence="9">
        <dbReference type="Rhea" id="RHEA:31576"/>
    </physiologicalReaction>
</comment>
<evidence type="ECO:0000256" key="19">
    <source>
        <dbReference type="ARBA" id="ARBA00048894"/>
    </source>
</evidence>
<dbReference type="PRINTS" id="PR01403">
    <property type="entry name" value="8OXTPHPHTASE"/>
</dbReference>
<comment type="similarity">
    <text evidence="2">Belongs to the Nudix hydrolase family.</text>
</comment>
<evidence type="ECO:0000256" key="11">
    <source>
        <dbReference type="ARBA" id="ARBA00026103"/>
    </source>
</evidence>
<evidence type="ECO:0000256" key="12">
    <source>
        <dbReference type="ARBA" id="ARBA00026218"/>
    </source>
</evidence>
<evidence type="ECO:0000256" key="15">
    <source>
        <dbReference type="ARBA" id="ARBA00030682"/>
    </source>
</evidence>
<keyword evidence="4" id="KW-0479">Metal-binding</keyword>
<evidence type="ECO:0000256" key="5">
    <source>
        <dbReference type="ARBA" id="ARBA00022801"/>
    </source>
</evidence>
<evidence type="ECO:0000256" key="6">
    <source>
        <dbReference type="ARBA" id="ARBA00022842"/>
    </source>
</evidence>
<dbReference type="EMBL" id="FUYE01000002">
    <property type="protein sequence ID" value="SKA80030.1"/>
    <property type="molecule type" value="Genomic_DNA"/>
</dbReference>
<evidence type="ECO:0000256" key="13">
    <source>
        <dbReference type="ARBA" id="ARBA00029673"/>
    </source>
</evidence>
<dbReference type="GO" id="GO:0008828">
    <property type="term" value="F:dATP diphosphatase activity"/>
    <property type="evidence" value="ECO:0007669"/>
    <property type="project" value="UniProtKB-EC"/>
</dbReference>
<keyword evidence="5" id="KW-0378">Hydrolase</keyword>
<dbReference type="Gene3D" id="3.90.79.10">
    <property type="entry name" value="Nucleoside Triphosphate Pyrophosphohydrolase"/>
    <property type="match status" value="1"/>
</dbReference>
<comment type="catalytic activity">
    <reaction evidence="8">
        <text>2-oxo-dATP + H2O = 2-oxo-dAMP + diphosphate + H(+)</text>
        <dbReference type="Rhea" id="RHEA:31583"/>
        <dbReference type="ChEBI" id="CHEBI:15377"/>
        <dbReference type="ChEBI" id="CHEBI:15378"/>
        <dbReference type="ChEBI" id="CHEBI:33019"/>
        <dbReference type="ChEBI" id="CHEBI:63212"/>
        <dbReference type="ChEBI" id="CHEBI:77897"/>
        <dbReference type="EC" id="3.6.1.56"/>
    </reaction>
    <physiologicalReaction direction="left-to-right" evidence="8">
        <dbReference type="Rhea" id="RHEA:31584"/>
    </physiologicalReaction>
</comment>